<feature type="transmembrane region" description="Helical" evidence="1">
    <location>
        <begin position="7"/>
        <end position="27"/>
    </location>
</feature>
<keyword evidence="1" id="KW-1133">Transmembrane helix</keyword>
<accession>A0A955RP37</accession>
<dbReference type="EMBL" id="JAGQKX010000006">
    <property type="protein sequence ID" value="MCA9389859.1"/>
    <property type="molecule type" value="Genomic_DNA"/>
</dbReference>
<gene>
    <name evidence="2" type="ORF">KC571_00480</name>
</gene>
<sequence length="223" mass="25754">MNQRGNLMLLILAIALGIIFAASYVIFQNRPTSESGVYTFEQTENINQNISDWEIYENPKLNLIFKYPTKLTVNDLHFKTVDNQNVSDPHSIIFYTDEAGGQGPNIEIQAIQFEKSLDEYLTTVRADDLNNWNIFIQDYSGYSDFEQVGIKTEEDTEIANISAKKVYRLNYPNAPFREEIQYLFKIDDVIYIFSAHYSNSSSENNGDYEKMSLDRIVSTIVFE</sequence>
<evidence type="ECO:0000256" key="1">
    <source>
        <dbReference type="SAM" id="Phobius"/>
    </source>
</evidence>
<proteinExistence type="predicted"/>
<reference evidence="2" key="2">
    <citation type="journal article" date="2021" name="Microbiome">
        <title>Successional dynamics and alternative stable states in a saline activated sludge microbial community over 9 years.</title>
        <authorList>
            <person name="Wang Y."/>
            <person name="Ye J."/>
            <person name="Ju F."/>
            <person name="Liu L."/>
            <person name="Boyd J.A."/>
            <person name="Deng Y."/>
            <person name="Parks D.H."/>
            <person name="Jiang X."/>
            <person name="Yin X."/>
            <person name="Woodcroft B.J."/>
            <person name="Tyson G.W."/>
            <person name="Hugenholtz P."/>
            <person name="Polz M.F."/>
            <person name="Zhang T."/>
        </authorList>
    </citation>
    <scope>NUCLEOTIDE SEQUENCE</scope>
    <source>
        <strain evidence="2">HKST-UBA01</strain>
    </source>
</reference>
<comment type="caution">
    <text evidence="2">The sequence shown here is derived from an EMBL/GenBank/DDBJ whole genome shotgun (WGS) entry which is preliminary data.</text>
</comment>
<evidence type="ECO:0000313" key="3">
    <source>
        <dbReference type="Proteomes" id="UP000701698"/>
    </source>
</evidence>
<dbReference type="AlphaFoldDB" id="A0A955RP37"/>
<dbReference type="Proteomes" id="UP000701698">
    <property type="component" value="Unassembled WGS sequence"/>
</dbReference>
<reference evidence="2" key="1">
    <citation type="submission" date="2020-04" db="EMBL/GenBank/DDBJ databases">
        <authorList>
            <person name="Zhang T."/>
        </authorList>
    </citation>
    <scope>NUCLEOTIDE SEQUENCE</scope>
    <source>
        <strain evidence="2">HKST-UBA01</strain>
    </source>
</reference>
<keyword evidence="1" id="KW-0472">Membrane</keyword>
<protein>
    <submittedName>
        <fullName evidence="2">Uncharacterized protein</fullName>
    </submittedName>
</protein>
<name>A0A955RP37_UNCKA</name>
<keyword evidence="1" id="KW-0812">Transmembrane</keyword>
<organism evidence="2 3">
    <name type="scientific">candidate division WWE3 bacterium</name>
    <dbReference type="NCBI Taxonomy" id="2053526"/>
    <lineage>
        <taxon>Bacteria</taxon>
        <taxon>Katanobacteria</taxon>
    </lineage>
</organism>
<evidence type="ECO:0000313" key="2">
    <source>
        <dbReference type="EMBL" id="MCA9389859.1"/>
    </source>
</evidence>